<geneLocation type="plasmid" evidence="4">
    <name>pRCEID13.9</name>
</geneLocation>
<evidence type="ECO:0000313" key="4">
    <source>
        <dbReference type="EMBL" id="ADO27708.1"/>
    </source>
</evidence>
<dbReference type="SUPFAM" id="SSF46785">
    <property type="entry name" value="Winged helix' DNA-binding domain"/>
    <property type="match status" value="2"/>
</dbReference>
<sequence length="282" mass="33120">MANEIVKYENQLNSVSFRHFNARELNLFFSIVSRMRDKGTEKVSFTFNELHELSRYSDHGERLVKDLEGVYTKMQNLNMWYDDGNIIEHWVLFPGFQINRKETTVTVSINPELKSVLNQLSNWTRFSLEQFASLKSTYSKTLFRLLKQYRTVGKRNFSMQEFRNLLDIPKSYSVSDIDKKVMTPFKKELAGIFYGLSIRKLRKGRGGKIVGYTFTWKSERKNANDFTNGQALSNSTRKRQNKRNEPMPDYSKPKREITDADRNKLAEQLELLQALGNHDKNK</sequence>
<feature type="compositionally biased region" description="Polar residues" evidence="2">
    <location>
        <begin position="225"/>
        <end position="235"/>
    </location>
</feature>
<dbReference type="InterPro" id="IPR036390">
    <property type="entry name" value="WH_DNA-bd_sf"/>
</dbReference>
<dbReference type="GO" id="GO:0006270">
    <property type="term" value="P:DNA replication initiation"/>
    <property type="evidence" value="ECO:0007669"/>
    <property type="project" value="InterPro"/>
</dbReference>
<feature type="compositionally biased region" description="Basic and acidic residues" evidence="2">
    <location>
        <begin position="242"/>
        <end position="263"/>
    </location>
</feature>
<dbReference type="SMR" id="E3VVN6"/>
<feature type="region of interest" description="Disordered" evidence="2">
    <location>
        <begin position="225"/>
        <end position="263"/>
    </location>
</feature>
<evidence type="ECO:0000259" key="3">
    <source>
        <dbReference type="Pfam" id="PF01051"/>
    </source>
</evidence>
<dbReference type="InterPro" id="IPR000525">
    <property type="entry name" value="Initiator_Rep_WH1"/>
</dbReference>
<evidence type="ECO:0000256" key="1">
    <source>
        <dbReference type="ARBA" id="ARBA00038283"/>
    </source>
</evidence>
<dbReference type="Pfam" id="PF01051">
    <property type="entry name" value="Rep3_N"/>
    <property type="match status" value="1"/>
</dbReference>
<keyword evidence="4" id="KW-0614">Plasmid</keyword>
<name>E3VVN6_LACCA</name>
<dbReference type="Gene3D" id="1.10.10.10">
    <property type="entry name" value="Winged helix-like DNA-binding domain superfamily/Winged helix DNA-binding domain"/>
    <property type="match status" value="2"/>
</dbReference>
<dbReference type="GO" id="GO:0003887">
    <property type="term" value="F:DNA-directed DNA polymerase activity"/>
    <property type="evidence" value="ECO:0007669"/>
    <property type="project" value="InterPro"/>
</dbReference>
<dbReference type="InterPro" id="IPR036388">
    <property type="entry name" value="WH-like_DNA-bd_sf"/>
</dbReference>
<dbReference type="EMBL" id="HQ259052">
    <property type="protein sequence ID" value="ADO27708.1"/>
    <property type="molecule type" value="Genomic_DNA"/>
</dbReference>
<comment type="similarity">
    <text evidence="1">Belongs to the initiator RepB protein family.</text>
</comment>
<dbReference type="Pfam" id="PF21205">
    <property type="entry name" value="Rep3_C"/>
    <property type="match status" value="1"/>
</dbReference>
<evidence type="ECO:0000256" key="2">
    <source>
        <dbReference type="SAM" id="MobiDB-lite"/>
    </source>
</evidence>
<organism evidence="4">
    <name type="scientific">Lacticaseibacillus casei</name>
    <name type="common">Lactobacillus casei</name>
    <dbReference type="NCBI Taxonomy" id="1582"/>
    <lineage>
        <taxon>Bacteria</taxon>
        <taxon>Bacillati</taxon>
        <taxon>Bacillota</taxon>
        <taxon>Bacilli</taxon>
        <taxon>Lactobacillales</taxon>
        <taxon>Lactobacillaceae</taxon>
        <taxon>Lacticaseibacillus</taxon>
    </lineage>
</organism>
<proteinExistence type="inferred from homology"/>
<dbReference type="RefSeq" id="WP_011017206.1">
    <property type="nucleotide sequence ID" value="NC_014620.1"/>
</dbReference>
<feature type="domain" description="Initiator Rep protein WH1" evidence="3">
    <location>
        <begin position="5"/>
        <end position="147"/>
    </location>
</feature>
<accession>E3VVN6</accession>
<dbReference type="AlphaFoldDB" id="E3VVN6"/>
<protein>
    <submittedName>
        <fullName evidence="4">Replication protein A1</fullName>
    </submittedName>
</protein>
<gene>
    <name evidence="4" type="primary">repA1</name>
</gene>
<reference evidence="4" key="1">
    <citation type="journal article" date="2012" name="Appl. Microbiol. Biotechnol.">
        <title>Sequencing and analysis of three plasmids from Lactobacillus casei TISTR1341 and development of plasmid-derived Escherichia coli-L. casei shuttle vectors.</title>
        <authorList>
            <person name="Panya M."/>
            <person name="Lulitanond V."/>
            <person name="Tangphatsornruang S."/>
            <person name="Namwat W."/>
            <person name="Wannasutta R."/>
            <person name="Suebwongsa N."/>
            <person name="Mayo B."/>
        </authorList>
    </citation>
    <scope>NUCLEOTIDE SEQUENCE</scope>
    <source>
        <strain evidence="4">TISTR1341</strain>
        <plasmid evidence="4">pRCEID13.9</plasmid>
    </source>
</reference>